<evidence type="ECO:0000256" key="10">
    <source>
        <dbReference type="ARBA" id="ARBA00022679"/>
    </source>
</evidence>
<evidence type="ECO:0000256" key="2">
    <source>
        <dbReference type="ARBA" id="ARBA00004651"/>
    </source>
</evidence>
<evidence type="ECO:0000256" key="12">
    <source>
        <dbReference type="ARBA" id="ARBA00022695"/>
    </source>
</evidence>
<keyword evidence="15 19" id="KW-0472">Membrane</keyword>
<comment type="subcellular location">
    <subcellularLocation>
        <location evidence="2">Cell membrane</location>
        <topology evidence="2">Multi-pass membrane protein</topology>
    </subcellularLocation>
</comment>
<feature type="transmembrane region" description="Helical" evidence="19">
    <location>
        <begin position="92"/>
        <end position="110"/>
    </location>
</feature>
<evidence type="ECO:0000256" key="16">
    <source>
        <dbReference type="ARBA" id="ARBA00023209"/>
    </source>
</evidence>
<evidence type="ECO:0000256" key="5">
    <source>
        <dbReference type="ARBA" id="ARBA00010185"/>
    </source>
</evidence>
<accession>A0A450W2F8</accession>
<sequence>MVHCSLAKPRWIFLECAAGIEGIYWQSTNMFQMISGNLKRRVMTALLLIPAVILSTLLLPTVYFGLIWVVIILIGAWEWAGLIGWRTRIGRLIYSSTIAILLYAAFRLHVFSPHGWLLLSIFSLAWWCVALGWVVQFEQERSIPSLESPMARVFVGWLILVPTWGALVAIHRYAENGPVLVIVSMMLIWGADSGAYFFGKRFGKRPLSARTSPGKSWEGVVGGLSITGILSVSVGLYAQLPLEKSVAFIFLSLAAVILSILGDITESLFKRRAGEKDSGHLLPGHGGILDRIDSLTAAAPFFALGLFLGGYTT</sequence>
<evidence type="ECO:0000256" key="19">
    <source>
        <dbReference type="SAM" id="Phobius"/>
    </source>
</evidence>
<feature type="transmembrane region" description="Helical" evidence="19">
    <location>
        <begin position="246"/>
        <end position="264"/>
    </location>
</feature>
<feature type="transmembrane region" description="Helical" evidence="19">
    <location>
        <begin position="65"/>
        <end position="85"/>
    </location>
</feature>
<dbReference type="EC" id="2.7.7.41" evidence="6 18"/>
<keyword evidence="14" id="KW-0443">Lipid metabolism</keyword>
<evidence type="ECO:0000256" key="17">
    <source>
        <dbReference type="ARBA" id="ARBA00023264"/>
    </source>
</evidence>
<dbReference type="InterPro" id="IPR000374">
    <property type="entry name" value="PC_trans"/>
</dbReference>
<keyword evidence="9" id="KW-0444">Lipid biosynthesis</keyword>
<feature type="transmembrane region" description="Helical" evidence="19">
    <location>
        <begin position="220"/>
        <end position="240"/>
    </location>
</feature>
<feature type="transmembrane region" description="Helical" evidence="19">
    <location>
        <begin position="179"/>
        <end position="199"/>
    </location>
</feature>
<dbReference type="PROSITE" id="PS01315">
    <property type="entry name" value="CDS"/>
    <property type="match status" value="1"/>
</dbReference>
<dbReference type="UniPathway" id="UPA00557">
    <property type="reaction ID" value="UER00614"/>
</dbReference>
<name>A0A450W2F8_9GAMM</name>
<dbReference type="AlphaFoldDB" id="A0A450W2F8"/>
<evidence type="ECO:0000313" key="20">
    <source>
        <dbReference type="EMBL" id="VFK11258.1"/>
    </source>
</evidence>
<evidence type="ECO:0000256" key="15">
    <source>
        <dbReference type="ARBA" id="ARBA00023136"/>
    </source>
</evidence>
<dbReference type="PANTHER" id="PTHR46382:SF1">
    <property type="entry name" value="PHOSPHATIDATE CYTIDYLYLTRANSFERASE"/>
    <property type="match status" value="1"/>
</dbReference>
<dbReference type="GO" id="GO:0004605">
    <property type="term" value="F:phosphatidate cytidylyltransferase activity"/>
    <property type="evidence" value="ECO:0007669"/>
    <property type="project" value="UniProtKB-EC"/>
</dbReference>
<evidence type="ECO:0000256" key="3">
    <source>
        <dbReference type="ARBA" id="ARBA00005119"/>
    </source>
</evidence>
<keyword evidence="13 19" id="KW-1133">Transmembrane helix</keyword>
<gene>
    <name evidence="20" type="ORF">BECKLPF1236A_GA0070988_100514</name>
    <name evidence="21" type="ORF">BECKLPF1236C_GA0070990_100334</name>
</gene>
<comment type="pathway">
    <text evidence="4">Lipid metabolism.</text>
</comment>
<reference evidence="20" key="1">
    <citation type="submission" date="2019-02" db="EMBL/GenBank/DDBJ databases">
        <authorList>
            <person name="Gruber-Vodicka R. H."/>
            <person name="Seah K. B. B."/>
        </authorList>
    </citation>
    <scope>NUCLEOTIDE SEQUENCE</scope>
    <source>
        <strain evidence="20">BECK_S312</strain>
        <strain evidence="21">BECK_S426</strain>
    </source>
</reference>
<evidence type="ECO:0000256" key="1">
    <source>
        <dbReference type="ARBA" id="ARBA00001698"/>
    </source>
</evidence>
<comment type="catalytic activity">
    <reaction evidence="1 18">
        <text>a 1,2-diacyl-sn-glycero-3-phosphate + CTP + H(+) = a CDP-1,2-diacyl-sn-glycerol + diphosphate</text>
        <dbReference type="Rhea" id="RHEA:16229"/>
        <dbReference type="ChEBI" id="CHEBI:15378"/>
        <dbReference type="ChEBI" id="CHEBI:33019"/>
        <dbReference type="ChEBI" id="CHEBI:37563"/>
        <dbReference type="ChEBI" id="CHEBI:58332"/>
        <dbReference type="ChEBI" id="CHEBI:58608"/>
        <dbReference type="EC" id="2.7.7.41"/>
    </reaction>
</comment>
<evidence type="ECO:0000256" key="4">
    <source>
        <dbReference type="ARBA" id="ARBA00005189"/>
    </source>
</evidence>
<evidence type="ECO:0000256" key="13">
    <source>
        <dbReference type="ARBA" id="ARBA00022989"/>
    </source>
</evidence>
<dbReference type="EMBL" id="CAADFP010000033">
    <property type="protein sequence ID" value="VFK26289.1"/>
    <property type="molecule type" value="Genomic_DNA"/>
</dbReference>
<evidence type="ECO:0000256" key="8">
    <source>
        <dbReference type="ARBA" id="ARBA00022475"/>
    </source>
</evidence>
<keyword evidence="12 18" id="KW-0548">Nucleotidyltransferase</keyword>
<keyword evidence="16" id="KW-0594">Phospholipid biosynthesis</keyword>
<comment type="pathway">
    <text evidence="3 18">Phospholipid metabolism; CDP-diacylglycerol biosynthesis; CDP-diacylglycerol from sn-glycerol 3-phosphate: step 3/3.</text>
</comment>
<evidence type="ECO:0000313" key="21">
    <source>
        <dbReference type="EMBL" id="VFK26289.1"/>
    </source>
</evidence>
<feature type="transmembrane region" description="Helical" evidence="19">
    <location>
        <begin position="154"/>
        <end position="173"/>
    </location>
</feature>
<evidence type="ECO:0000256" key="6">
    <source>
        <dbReference type="ARBA" id="ARBA00012487"/>
    </source>
</evidence>
<keyword evidence="11 18" id="KW-0812">Transmembrane</keyword>
<comment type="similarity">
    <text evidence="5 18">Belongs to the CDS family.</text>
</comment>
<evidence type="ECO:0000256" key="7">
    <source>
        <dbReference type="ARBA" id="ARBA00019373"/>
    </source>
</evidence>
<feature type="transmembrane region" description="Helical" evidence="19">
    <location>
        <begin position="116"/>
        <end position="134"/>
    </location>
</feature>
<evidence type="ECO:0000256" key="18">
    <source>
        <dbReference type="RuleBase" id="RU003938"/>
    </source>
</evidence>
<keyword evidence="17" id="KW-1208">Phospholipid metabolism</keyword>
<dbReference type="GO" id="GO:0016024">
    <property type="term" value="P:CDP-diacylglycerol biosynthetic process"/>
    <property type="evidence" value="ECO:0007669"/>
    <property type="project" value="UniProtKB-UniPathway"/>
</dbReference>
<keyword evidence="8" id="KW-1003">Cell membrane</keyword>
<dbReference type="EMBL" id="CAADFM010000051">
    <property type="protein sequence ID" value="VFK11258.1"/>
    <property type="molecule type" value="Genomic_DNA"/>
</dbReference>
<evidence type="ECO:0000256" key="11">
    <source>
        <dbReference type="ARBA" id="ARBA00022692"/>
    </source>
</evidence>
<evidence type="ECO:0000256" key="9">
    <source>
        <dbReference type="ARBA" id="ARBA00022516"/>
    </source>
</evidence>
<dbReference type="Pfam" id="PF01148">
    <property type="entry name" value="CTP_transf_1"/>
    <property type="match status" value="1"/>
</dbReference>
<organism evidence="20">
    <name type="scientific">Candidatus Kentrum sp. LPFa</name>
    <dbReference type="NCBI Taxonomy" id="2126335"/>
    <lineage>
        <taxon>Bacteria</taxon>
        <taxon>Pseudomonadati</taxon>
        <taxon>Pseudomonadota</taxon>
        <taxon>Gammaproteobacteria</taxon>
        <taxon>Candidatus Kentrum</taxon>
    </lineage>
</organism>
<evidence type="ECO:0000256" key="14">
    <source>
        <dbReference type="ARBA" id="ARBA00023098"/>
    </source>
</evidence>
<feature type="transmembrane region" description="Helical" evidence="19">
    <location>
        <begin position="42"/>
        <end position="59"/>
    </location>
</feature>
<protein>
    <recommendedName>
        <fullName evidence="7 18">Phosphatidate cytidylyltransferase</fullName>
        <ecNumber evidence="6 18">2.7.7.41</ecNumber>
    </recommendedName>
</protein>
<dbReference type="PANTHER" id="PTHR46382">
    <property type="entry name" value="PHOSPHATIDATE CYTIDYLYLTRANSFERASE"/>
    <property type="match status" value="1"/>
</dbReference>
<proteinExistence type="inferred from homology"/>
<keyword evidence="10 18" id="KW-0808">Transferase</keyword>
<dbReference type="GO" id="GO:0005886">
    <property type="term" value="C:plasma membrane"/>
    <property type="evidence" value="ECO:0007669"/>
    <property type="project" value="UniProtKB-SubCell"/>
</dbReference>